<dbReference type="InterPro" id="IPR010319">
    <property type="entry name" value="Transglutaminase-like_Cys_pept"/>
</dbReference>
<proteinExistence type="predicted"/>
<evidence type="ECO:0000313" key="3">
    <source>
        <dbReference type="Proteomes" id="UP001202827"/>
    </source>
</evidence>
<name>A0ABT0ISJ1_9HYPH</name>
<organism evidence="2 3">
    <name type="scientific">Neorhizobium turbinariae</name>
    <dbReference type="NCBI Taxonomy" id="2937795"/>
    <lineage>
        <taxon>Bacteria</taxon>
        <taxon>Pseudomonadati</taxon>
        <taxon>Pseudomonadota</taxon>
        <taxon>Alphaproteobacteria</taxon>
        <taxon>Hyphomicrobiales</taxon>
        <taxon>Rhizobiaceae</taxon>
        <taxon>Rhizobium/Agrobacterium group</taxon>
        <taxon>Neorhizobium</taxon>
    </lineage>
</organism>
<feature type="signal peptide" evidence="1">
    <location>
        <begin position="1"/>
        <end position="19"/>
    </location>
</feature>
<reference evidence="2 3" key="1">
    <citation type="submission" date="2022-04" db="EMBL/GenBank/DDBJ databases">
        <title>Rhizobium coralii sp. nov., isolated from coral Turbinaria peltata.</title>
        <authorList>
            <person name="Sun H."/>
        </authorList>
    </citation>
    <scope>NUCLEOTIDE SEQUENCE [LARGE SCALE GENOMIC DNA]</scope>
    <source>
        <strain evidence="2 3">NTR19</strain>
    </source>
</reference>
<dbReference type="EMBL" id="JALPRY010000014">
    <property type="protein sequence ID" value="MCK8780835.1"/>
    <property type="molecule type" value="Genomic_DNA"/>
</dbReference>
<dbReference type="RefSeq" id="WP_248683416.1">
    <property type="nucleotide sequence ID" value="NZ_JALPRY010000014.1"/>
</dbReference>
<protein>
    <submittedName>
        <fullName evidence="2">Transglutaminase-like cysteine peptidase</fullName>
    </submittedName>
</protein>
<keyword evidence="1" id="KW-0732">Signal</keyword>
<dbReference type="Proteomes" id="UP001202827">
    <property type="component" value="Unassembled WGS sequence"/>
</dbReference>
<keyword evidence="3" id="KW-1185">Reference proteome</keyword>
<dbReference type="PANTHER" id="PTHR39327:SF1">
    <property type="entry name" value="BLR5470 PROTEIN"/>
    <property type="match status" value="1"/>
</dbReference>
<comment type="caution">
    <text evidence="2">The sequence shown here is derived from an EMBL/GenBank/DDBJ whole genome shotgun (WGS) entry which is preliminary data.</text>
</comment>
<gene>
    <name evidence="2" type="ORF">M0654_12655</name>
</gene>
<dbReference type="Gene3D" id="3.10.620.30">
    <property type="match status" value="1"/>
</dbReference>
<evidence type="ECO:0000256" key="1">
    <source>
        <dbReference type="SAM" id="SignalP"/>
    </source>
</evidence>
<accession>A0ABT0ISJ1</accession>
<dbReference type="Pfam" id="PF06035">
    <property type="entry name" value="Peptidase_C93"/>
    <property type="match status" value="1"/>
</dbReference>
<evidence type="ECO:0000313" key="2">
    <source>
        <dbReference type="EMBL" id="MCK8780835.1"/>
    </source>
</evidence>
<sequence>MTLGAVAGALLAPALGALADMPEATSMTVGADTRQPIGHYDLCIKDPDECRKLSPPAAARDPSPEEWETVVAVNSAVNARIVQKPDRQIYGVEELWTYPDVEGDCEDFALLKRRELAGKGWPLADLLLTTVRKQDGEGHAVLTVRTARGDFVLDNLDGRVRPWNEIPYIFVKRQSSTNSGRWVSIEAGRDIPVGSVR</sequence>
<dbReference type="PANTHER" id="PTHR39327">
    <property type="match status" value="1"/>
</dbReference>
<feature type="chain" id="PRO_5045248144" evidence="1">
    <location>
        <begin position="20"/>
        <end position="197"/>
    </location>
</feature>